<dbReference type="AlphaFoldDB" id="A0A913Y805"/>
<dbReference type="PROSITE" id="PS50127">
    <property type="entry name" value="UBC_2"/>
    <property type="match status" value="1"/>
</dbReference>
<evidence type="ECO:0000313" key="6">
    <source>
        <dbReference type="EnsemblMetazoa" id="XP_020915622.1"/>
    </source>
</evidence>
<dbReference type="KEGG" id="epa:110253090"/>
<dbReference type="OMA" id="PKDNHAV"/>
<dbReference type="SMART" id="SM00212">
    <property type="entry name" value="UBCc"/>
    <property type="match status" value="1"/>
</dbReference>
<dbReference type="Gene3D" id="3.10.110.10">
    <property type="entry name" value="Ubiquitin Conjugating Enzyme"/>
    <property type="match status" value="1"/>
</dbReference>
<dbReference type="GO" id="GO:0016740">
    <property type="term" value="F:transferase activity"/>
    <property type="evidence" value="ECO:0007669"/>
    <property type="project" value="UniProtKB-KW"/>
</dbReference>
<keyword evidence="1" id="KW-0808">Transferase</keyword>
<dbReference type="InterPro" id="IPR016135">
    <property type="entry name" value="UBQ-conjugating_enzyme/RWD"/>
</dbReference>
<evidence type="ECO:0000256" key="1">
    <source>
        <dbReference type="ARBA" id="ARBA00022679"/>
    </source>
</evidence>
<dbReference type="InterPro" id="IPR050113">
    <property type="entry name" value="Ub_conjugating_enzyme"/>
</dbReference>
<dbReference type="EnsemblMetazoa" id="XM_021059963.2">
    <property type="protein sequence ID" value="XP_020915622.1"/>
    <property type="gene ID" value="LOC110253090"/>
</dbReference>
<dbReference type="RefSeq" id="XP_020915622.1">
    <property type="nucleotide sequence ID" value="XM_021059963.2"/>
</dbReference>
<evidence type="ECO:0000259" key="5">
    <source>
        <dbReference type="PROSITE" id="PS50127"/>
    </source>
</evidence>
<feature type="domain" description="UBC core" evidence="5">
    <location>
        <begin position="3"/>
        <end position="149"/>
    </location>
</feature>
<sequence>MASGIPRLSKDLKELVFSEDPSISAFPESCDMLHWVATITGVKETVYEGLKYKLTIEFTDKYPYEAPTVKFKTPCYHPNVDTKGNICLDILTKDKWVSTFTVRTLLLSLQSLLGDPNLRDPLNTQAADLWKNKKEFIRTLQEYHQKNSLKETN</sequence>
<keyword evidence="4" id="KW-0547">Nucleotide-binding</keyword>
<feature type="active site" description="Glycyl thioester intermediate" evidence="3">
    <location>
        <position position="87"/>
    </location>
</feature>
<dbReference type="GO" id="GO:0005524">
    <property type="term" value="F:ATP binding"/>
    <property type="evidence" value="ECO:0007669"/>
    <property type="project" value="UniProtKB-UniRule"/>
</dbReference>
<reference evidence="6" key="1">
    <citation type="submission" date="2022-11" db="UniProtKB">
        <authorList>
            <consortium name="EnsemblMetazoa"/>
        </authorList>
    </citation>
    <scope>IDENTIFICATION</scope>
</reference>
<dbReference type="SUPFAM" id="SSF54495">
    <property type="entry name" value="UBC-like"/>
    <property type="match status" value="1"/>
</dbReference>
<evidence type="ECO:0000256" key="4">
    <source>
        <dbReference type="RuleBase" id="RU362109"/>
    </source>
</evidence>
<evidence type="ECO:0000256" key="3">
    <source>
        <dbReference type="PROSITE-ProRule" id="PRU10133"/>
    </source>
</evidence>
<evidence type="ECO:0000256" key="2">
    <source>
        <dbReference type="ARBA" id="ARBA00022786"/>
    </source>
</evidence>
<dbReference type="Pfam" id="PF00179">
    <property type="entry name" value="UQ_con"/>
    <property type="match status" value="1"/>
</dbReference>
<evidence type="ECO:0000313" key="7">
    <source>
        <dbReference type="Proteomes" id="UP000887567"/>
    </source>
</evidence>
<dbReference type="InterPro" id="IPR023313">
    <property type="entry name" value="UBQ-conjugating_AS"/>
</dbReference>
<comment type="similarity">
    <text evidence="4">Belongs to the ubiquitin-conjugating enzyme family.</text>
</comment>
<dbReference type="GeneID" id="110253090"/>
<keyword evidence="2 4" id="KW-0833">Ubl conjugation pathway</keyword>
<keyword evidence="7" id="KW-1185">Reference proteome</keyword>
<dbReference type="InterPro" id="IPR000608">
    <property type="entry name" value="UBC"/>
</dbReference>
<protein>
    <recommendedName>
        <fullName evidence="5">UBC core domain-containing protein</fullName>
    </recommendedName>
</protein>
<dbReference type="OrthoDB" id="10253686at2759"/>
<organism evidence="6 7">
    <name type="scientific">Exaiptasia diaphana</name>
    <name type="common">Tropical sea anemone</name>
    <name type="synonym">Aiptasia pulchella</name>
    <dbReference type="NCBI Taxonomy" id="2652724"/>
    <lineage>
        <taxon>Eukaryota</taxon>
        <taxon>Metazoa</taxon>
        <taxon>Cnidaria</taxon>
        <taxon>Anthozoa</taxon>
        <taxon>Hexacorallia</taxon>
        <taxon>Actiniaria</taxon>
        <taxon>Aiptasiidae</taxon>
        <taxon>Exaiptasia</taxon>
    </lineage>
</organism>
<dbReference type="Proteomes" id="UP000887567">
    <property type="component" value="Unplaced"/>
</dbReference>
<dbReference type="PROSITE" id="PS00183">
    <property type="entry name" value="UBC_1"/>
    <property type="match status" value="1"/>
</dbReference>
<keyword evidence="4" id="KW-0067">ATP-binding</keyword>
<name>A0A913Y805_EXADI</name>
<accession>A0A913Y805</accession>
<dbReference type="PANTHER" id="PTHR24067">
    <property type="entry name" value="UBIQUITIN-CONJUGATING ENZYME E2"/>
    <property type="match status" value="1"/>
</dbReference>
<proteinExistence type="inferred from homology"/>